<dbReference type="Pfam" id="PF00560">
    <property type="entry name" value="LRR_1"/>
    <property type="match status" value="2"/>
</dbReference>
<dbReference type="HOGENOM" id="CLU_1919873_0_0_1"/>
<dbReference type="PANTHER" id="PTHR48054:SF77">
    <property type="entry name" value="RECEPTOR KINASE-LIKE PROTEIN XA21"/>
    <property type="match status" value="1"/>
</dbReference>
<reference evidence="2" key="1">
    <citation type="journal article" date="2013" name="Science">
        <title>The Amborella genome and the evolution of flowering plants.</title>
        <authorList>
            <consortium name="Amborella Genome Project"/>
        </authorList>
    </citation>
    <scope>NUCLEOTIDE SEQUENCE [LARGE SCALE GENOMIC DNA]</scope>
</reference>
<dbReference type="InterPro" id="IPR032675">
    <property type="entry name" value="LRR_dom_sf"/>
</dbReference>
<dbReference type="PANTHER" id="PTHR48054">
    <property type="entry name" value="RECEPTOR KINASE-LIKE PROTEIN XA21"/>
    <property type="match status" value="1"/>
</dbReference>
<protein>
    <recommendedName>
        <fullName evidence="3">Leucine-rich repeat-containing N-terminal plant-type domain-containing protein</fullName>
    </recommendedName>
</protein>
<dbReference type="SUPFAM" id="SSF52058">
    <property type="entry name" value="L domain-like"/>
    <property type="match status" value="1"/>
</dbReference>
<dbReference type="OMA" id="RKFHWIL"/>
<gene>
    <name evidence="1" type="ORF">AMTR_s00009p00096830</name>
</gene>
<dbReference type="Proteomes" id="UP000017836">
    <property type="component" value="Unassembled WGS sequence"/>
</dbReference>
<dbReference type="InterPro" id="IPR052592">
    <property type="entry name" value="LRR-RLK"/>
</dbReference>
<dbReference type="STRING" id="13333.W1NH85"/>
<dbReference type="Gramene" id="ERM94853">
    <property type="protein sequence ID" value="ERM94853"/>
    <property type="gene ID" value="AMTR_s00009p00096830"/>
</dbReference>
<dbReference type="InterPro" id="IPR001611">
    <property type="entry name" value="Leu-rich_rpt"/>
</dbReference>
<organism evidence="1 2">
    <name type="scientific">Amborella trichopoda</name>
    <dbReference type="NCBI Taxonomy" id="13333"/>
    <lineage>
        <taxon>Eukaryota</taxon>
        <taxon>Viridiplantae</taxon>
        <taxon>Streptophyta</taxon>
        <taxon>Embryophyta</taxon>
        <taxon>Tracheophyta</taxon>
        <taxon>Spermatophyta</taxon>
        <taxon>Magnoliopsida</taxon>
        <taxon>Amborellales</taxon>
        <taxon>Amborellaceae</taxon>
        <taxon>Amborella</taxon>
    </lineage>
</organism>
<accession>W1NH85</accession>
<sequence length="132" mass="14661">MHKLEIRKDLSGNELSGSLPPSLASLHRIENLGISGNRITDNLLDGSLPSSIGNLTKLTALNLFGNQLTGTLPVEIGNLGSIVAINLSENRFRGPIAEQHISPNKSRDFLHLRQQLLRKFHWILAQKVFFQM</sequence>
<keyword evidence="2" id="KW-1185">Reference proteome</keyword>
<evidence type="ECO:0008006" key="3">
    <source>
        <dbReference type="Google" id="ProtNLM"/>
    </source>
</evidence>
<dbReference type="Gene3D" id="3.80.10.10">
    <property type="entry name" value="Ribonuclease Inhibitor"/>
    <property type="match status" value="2"/>
</dbReference>
<proteinExistence type="predicted"/>
<dbReference type="EMBL" id="KI397501">
    <property type="protein sequence ID" value="ERM94853.1"/>
    <property type="molecule type" value="Genomic_DNA"/>
</dbReference>
<evidence type="ECO:0000313" key="1">
    <source>
        <dbReference type="EMBL" id="ERM94853.1"/>
    </source>
</evidence>
<name>W1NH85_AMBTC</name>
<dbReference type="AlphaFoldDB" id="W1NH85"/>
<evidence type="ECO:0000313" key="2">
    <source>
        <dbReference type="Proteomes" id="UP000017836"/>
    </source>
</evidence>